<dbReference type="OrthoDB" id="344143at2"/>
<dbReference type="Proteomes" id="UP000297762">
    <property type="component" value="Unassembled WGS sequence"/>
</dbReference>
<dbReference type="InterPro" id="IPR032812">
    <property type="entry name" value="SbsA_Ig"/>
</dbReference>
<dbReference type="Gene3D" id="2.60.40.3710">
    <property type="match status" value="1"/>
</dbReference>
<evidence type="ECO:0000259" key="2">
    <source>
        <dbReference type="Pfam" id="PF13205"/>
    </source>
</evidence>
<dbReference type="RefSeq" id="WP_135649637.1">
    <property type="nucleotide sequence ID" value="NZ_RQGF01000028.1"/>
</dbReference>
<proteinExistence type="predicted"/>
<organism evidence="3 4">
    <name type="scientific">Leptospira sarikeiensis</name>
    <dbReference type="NCBI Taxonomy" id="2484943"/>
    <lineage>
        <taxon>Bacteria</taxon>
        <taxon>Pseudomonadati</taxon>
        <taxon>Spirochaetota</taxon>
        <taxon>Spirochaetia</taxon>
        <taxon>Leptospirales</taxon>
        <taxon>Leptospiraceae</taxon>
        <taxon>Leptospira</taxon>
    </lineage>
</organism>
<gene>
    <name evidence="3" type="ORF">EHQ64_11525</name>
</gene>
<evidence type="ECO:0000313" key="4">
    <source>
        <dbReference type="Proteomes" id="UP000297762"/>
    </source>
</evidence>
<dbReference type="EMBL" id="RQGF01000028">
    <property type="protein sequence ID" value="TGL60464.1"/>
    <property type="molecule type" value="Genomic_DNA"/>
</dbReference>
<feature type="domain" description="SbsA Ig-like" evidence="2">
    <location>
        <begin position="57"/>
        <end position="170"/>
    </location>
</feature>
<evidence type="ECO:0000313" key="3">
    <source>
        <dbReference type="EMBL" id="TGL60464.1"/>
    </source>
</evidence>
<sequence>MVRNLSVLILIFLFFVGISTNCKVEEVDPPPLLEALALIQNPSSSPPINEEEIPSYPLTVSKMVPSDNASLVDVGSSISVQFSYPVQPETITVNSENEVCSGMIWISKDAFNTCVPVHPVAASQDGNRSFVFVPKEELAGGIQYVVSVRNEIKDIFGRNLTSLGNYKFKTASTESTTFTISSSSRIDRTQFLAYMNFAEIAIRVKPVSGSRIISQIVLIGQYKDKNGVVTQTKYKGLGDLDLSYGSIFAGEKIIHMSLKDFTPSLTDVKNWKTDQKLRIGASVVYSDGAFGTNQLGPLEILMENEILPTIDAFGYLVGISFDVEEFIPSASELPKDQWKAWIEVTYPGNIVKKSAIETLDEFGSGISQLSILRPKTGPREIVQCHIDSNGDSIPDYTWTKDFEISSNSVSRITYATGKREGDQNVPKNP</sequence>
<evidence type="ECO:0000256" key="1">
    <source>
        <dbReference type="ARBA" id="ARBA00022729"/>
    </source>
</evidence>
<reference evidence="3" key="1">
    <citation type="journal article" date="2019" name="PLoS Negl. Trop. Dis.">
        <title>Revisiting the worldwide diversity of Leptospira species in the environment.</title>
        <authorList>
            <person name="Vincent A.T."/>
            <person name="Schiettekatte O."/>
            <person name="Bourhy P."/>
            <person name="Veyrier F.J."/>
            <person name="Picardeau M."/>
        </authorList>
    </citation>
    <scope>NUCLEOTIDE SEQUENCE [LARGE SCALE GENOMIC DNA]</scope>
    <source>
        <strain evidence="3">201702455</strain>
    </source>
</reference>
<dbReference type="Pfam" id="PF13205">
    <property type="entry name" value="Big_5"/>
    <property type="match status" value="1"/>
</dbReference>
<comment type="caution">
    <text evidence="3">The sequence shown here is derived from an EMBL/GenBank/DDBJ whole genome shotgun (WGS) entry which is preliminary data.</text>
</comment>
<dbReference type="AlphaFoldDB" id="A0A4R9K789"/>
<keyword evidence="1" id="KW-0732">Signal</keyword>
<accession>A0A4R9K789</accession>
<keyword evidence="4" id="KW-1185">Reference proteome</keyword>
<protein>
    <recommendedName>
        <fullName evidence="2">SbsA Ig-like domain-containing protein</fullName>
    </recommendedName>
</protein>
<name>A0A4R9K789_9LEPT</name>